<sequence length="112" mass="12384">MPLNLRLGVLIIALVLAVVVIRILHKGRIPVKYSLLWGLGVLILLFLAIFPNALIKIANLVGFQTVSNMVIGVLLVILFFITMSLTVIVSAQKRKITLLVQEISLLKSEIKK</sequence>
<feature type="transmembrane region" description="Helical" evidence="1">
    <location>
        <begin position="69"/>
        <end position="89"/>
    </location>
</feature>
<comment type="caution">
    <text evidence="2">The sequence shown here is derived from an EMBL/GenBank/DDBJ whole genome shotgun (WGS) entry which is preliminary data.</text>
</comment>
<keyword evidence="1" id="KW-1133">Transmembrane helix</keyword>
<feature type="transmembrane region" description="Helical" evidence="1">
    <location>
        <begin position="36"/>
        <end position="57"/>
    </location>
</feature>
<dbReference type="AlphaFoldDB" id="A0A413CXY9"/>
<name>A0A413CXY9_9FIRM</name>
<dbReference type="RefSeq" id="WP_118356748.1">
    <property type="nucleotide sequence ID" value="NZ_CAUBVL010000003.1"/>
</dbReference>
<reference evidence="2 3" key="1">
    <citation type="submission" date="2018-08" db="EMBL/GenBank/DDBJ databases">
        <title>A genome reference for cultivated species of the human gut microbiota.</title>
        <authorList>
            <person name="Zou Y."/>
            <person name="Xue W."/>
            <person name="Luo G."/>
        </authorList>
    </citation>
    <scope>NUCLEOTIDE SEQUENCE [LARGE SCALE GENOMIC DNA]</scope>
    <source>
        <strain evidence="2 3">AF10-31</strain>
    </source>
</reference>
<keyword evidence="1" id="KW-0472">Membrane</keyword>
<gene>
    <name evidence="2" type="ORF">DWV56_02250</name>
</gene>
<protein>
    <submittedName>
        <fullName evidence="2">DUF2304 domain-containing protein</fullName>
    </submittedName>
</protein>
<evidence type="ECO:0000313" key="2">
    <source>
        <dbReference type="EMBL" id="RGW76391.1"/>
    </source>
</evidence>
<proteinExistence type="predicted"/>
<dbReference type="EMBL" id="QSAT01000004">
    <property type="protein sequence ID" value="RGW76391.1"/>
    <property type="molecule type" value="Genomic_DNA"/>
</dbReference>
<organism evidence="2 3">
    <name type="scientific">Holdemanella biformis</name>
    <dbReference type="NCBI Taxonomy" id="1735"/>
    <lineage>
        <taxon>Bacteria</taxon>
        <taxon>Bacillati</taxon>
        <taxon>Bacillota</taxon>
        <taxon>Erysipelotrichia</taxon>
        <taxon>Erysipelotrichales</taxon>
        <taxon>Erysipelotrichaceae</taxon>
        <taxon>Holdemanella</taxon>
    </lineage>
</organism>
<accession>A0A413CXY9</accession>
<keyword evidence="1" id="KW-0812">Transmembrane</keyword>
<dbReference type="InterPro" id="IPR019277">
    <property type="entry name" value="DUF2304"/>
</dbReference>
<dbReference type="Proteomes" id="UP000284651">
    <property type="component" value="Unassembled WGS sequence"/>
</dbReference>
<dbReference type="Pfam" id="PF10066">
    <property type="entry name" value="DUF2304"/>
    <property type="match status" value="1"/>
</dbReference>
<evidence type="ECO:0000256" key="1">
    <source>
        <dbReference type="SAM" id="Phobius"/>
    </source>
</evidence>
<evidence type="ECO:0000313" key="3">
    <source>
        <dbReference type="Proteomes" id="UP000284651"/>
    </source>
</evidence>
<feature type="transmembrane region" description="Helical" evidence="1">
    <location>
        <begin position="6"/>
        <end position="24"/>
    </location>
</feature>